<evidence type="ECO:0000313" key="2">
    <source>
        <dbReference type="EMBL" id="KAK7691405.1"/>
    </source>
</evidence>
<accession>A0AAW0GQA7</accession>
<organism evidence="2 3">
    <name type="scientific">Cerrena zonata</name>
    <dbReference type="NCBI Taxonomy" id="2478898"/>
    <lineage>
        <taxon>Eukaryota</taxon>
        <taxon>Fungi</taxon>
        <taxon>Dikarya</taxon>
        <taxon>Basidiomycota</taxon>
        <taxon>Agaricomycotina</taxon>
        <taxon>Agaricomycetes</taxon>
        <taxon>Polyporales</taxon>
        <taxon>Cerrenaceae</taxon>
        <taxon>Cerrena</taxon>
    </lineage>
</organism>
<sequence length="332" mass="37344">MLGNTPYADQMLKMIKSFDHLDGKDILKQKHLTDVEGWKLPPNLIPYRNFAAPNAKRPVLVTEFDEDITDWDKWYRWRGLPKESPAALLMHFPMSTYQLLVHCLDVTDPKLGRPEKRISLEVHIIGLEVELNFLPIFAELALLLPYHDIKLVGFGSGVEKLIEEAKRNRPTSLAANTNRNTPVFTYEAPDECGSSTIAIHLHGSSKVWPRPLSSDTPDAVVACNAGLGSYPEWTPVVQAAHELDIPFGVTEYTEQSLETQLSGFPRMLWGTSATPKRVEEYKIDLNPFQMPGQRGIPMYKLPNVVNGFTMVVNKKAKSPAELAARLDKLDLD</sequence>
<keyword evidence="3" id="KW-1185">Reference proteome</keyword>
<name>A0AAW0GQA7_9APHY</name>
<dbReference type="EMBL" id="JASBNA010000005">
    <property type="protein sequence ID" value="KAK7691405.1"/>
    <property type="molecule type" value="Genomic_DNA"/>
</dbReference>
<dbReference type="Pfam" id="PF20179">
    <property type="entry name" value="MSS51_C"/>
    <property type="match status" value="1"/>
</dbReference>
<reference evidence="2 3" key="1">
    <citation type="submission" date="2022-09" db="EMBL/GenBank/DDBJ databases">
        <authorList>
            <person name="Palmer J.M."/>
        </authorList>
    </citation>
    <scope>NUCLEOTIDE SEQUENCE [LARGE SCALE GENOMIC DNA]</scope>
    <source>
        <strain evidence="2 3">DSM 7382</strain>
    </source>
</reference>
<proteinExistence type="predicted"/>
<feature type="domain" description="Mitochondrial splicing suppressor 51-like C-terminal" evidence="1">
    <location>
        <begin position="93"/>
        <end position="294"/>
    </location>
</feature>
<evidence type="ECO:0000259" key="1">
    <source>
        <dbReference type="Pfam" id="PF20179"/>
    </source>
</evidence>
<gene>
    <name evidence="2" type="ORF">QCA50_004804</name>
</gene>
<dbReference type="PANTHER" id="PTHR47570">
    <property type="entry name" value="ZINC ION BINDING PROTEIN"/>
    <property type="match status" value="1"/>
</dbReference>
<dbReference type="Proteomes" id="UP001385951">
    <property type="component" value="Unassembled WGS sequence"/>
</dbReference>
<dbReference type="PANTHER" id="PTHR47570:SF1">
    <property type="entry name" value="ZINC ION BINDING PROTEIN"/>
    <property type="match status" value="1"/>
</dbReference>
<dbReference type="AlphaFoldDB" id="A0AAW0GQA7"/>
<comment type="caution">
    <text evidence="2">The sequence shown here is derived from an EMBL/GenBank/DDBJ whole genome shotgun (WGS) entry which is preliminary data.</text>
</comment>
<evidence type="ECO:0000313" key="3">
    <source>
        <dbReference type="Proteomes" id="UP001385951"/>
    </source>
</evidence>
<dbReference type="InterPro" id="IPR046824">
    <property type="entry name" value="Mss51-like_C"/>
</dbReference>
<protein>
    <recommendedName>
        <fullName evidence="1">Mitochondrial splicing suppressor 51-like C-terminal domain-containing protein</fullName>
    </recommendedName>
</protein>